<dbReference type="Proteomes" id="UP000324611">
    <property type="component" value="Unassembled WGS sequence"/>
</dbReference>
<dbReference type="Pfam" id="PF13573">
    <property type="entry name" value="SprB"/>
    <property type="match status" value="3"/>
</dbReference>
<dbReference type="InterPro" id="IPR025667">
    <property type="entry name" value="SprB_repeat"/>
</dbReference>
<dbReference type="EMBL" id="VUOC01000002">
    <property type="protein sequence ID" value="KAA2243676.1"/>
    <property type="molecule type" value="Genomic_DNA"/>
</dbReference>
<name>A0A5B2VZI9_9BACT</name>
<evidence type="ECO:0000313" key="2">
    <source>
        <dbReference type="Proteomes" id="UP000324611"/>
    </source>
</evidence>
<organism evidence="1 2">
    <name type="scientific">Chitinophaga agrisoli</name>
    <dbReference type="NCBI Taxonomy" id="2607653"/>
    <lineage>
        <taxon>Bacteria</taxon>
        <taxon>Pseudomonadati</taxon>
        <taxon>Bacteroidota</taxon>
        <taxon>Chitinophagia</taxon>
        <taxon>Chitinophagales</taxon>
        <taxon>Chitinophagaceae</taxon>
        <taxon>Chitinophaga</taxon>
    </lineage>
</organism>
<protein>
    <submittedName>
        <fullName evidence="1">T9SS type B sorting domain-containing protein</fullName>
    </submittedName>
</protein>
<dbReference type="Pfam" id="PF13585">
    <property type="entry name" value="CHU_C"/>
    <property type="match status" value="1"/>
</dbReference>
<gene>
    <name evidence="1" type="ORF">F0L74_14450</name>
</gene>
<keyword evidence="2" id="KW-1185">Reference proteome</keyword>
<dbReference type="InterPro" id="IPR026341">
    <property type="entry name" value="T9SS_type_B"/>
</dbReference>
<comment type="caution">
    <text evidence="1">The sequence shown here is derived from an EMBL/GenBank/DDBJ whole genome shotgun (WGS) entry which is preliminary data.</text>
</comment>
<dbReference type="AlphaFoldDB" id="A0A5B2VZI9"/>
<dbReference type="NCBIfam" id="TIGR04131">
    <property type="entry name" value="Bac_Flav_CTERM"/>
    <property type="match status" value="1"/>
</dbReference>
<proteinExistence type="predicted"/>
<sequence length="608" mass="66534">MKPPCWKPFFMKNRVSFSLCFISGYWLLLLAGFAKPAMAQHLHLQNPSLEGATPGKNKVPPGWYKAAGTPDVQPGMFGVNTHPVNGQRFVGMHSGAEIMEGIGQKLPDSLYAGLHYNMSFDLAYVETYSFNNCYGNLAVFGGNAPGDTAELLWMSGEFTHKAWKQYDVNFTPHKSFKYISLWAYPTQICKKSDVGVALLIDNVSATIRQTADAEVTSHPSCNNAPTGSASITIKGGKFPFSYTWTPGNYHTASIENVPAGTYQVTAVAANGLQITKEVVIAESDLQTRVKVATSSCYNDNKSQITVTAAGGMPPYRYLFNGHPAADPVIRNISPGSYQLLVQDQQVCGDTFELDVQPPPPLSAREDVKPAACPGDHSGQLQLHAQGGARPYAYRINAGAWQTDSVFNNLPDSLYSYEIRDDNQCALAGSAVVPVDPSRMPVAGMTVEPPSCGEASNGQLTAHVQGGTPPFQYRINEGEWQTDSVFSRLAAGDYSYEVKDQGHCTVTGTVSMVSSSPNCLVVMPNAFSPNGDGNNDVFRPKVYDDIHEYHIRIYNRWGAVIYEGFDPKTGWDGVYKDQPQDQQTYIYICTYLDRDNHAQQLKGTVTLVR</sequence>
<reference evidence="1 2" key="2">
    <citation type="submission" date="2019-09" db="EMBL/GenBank/DDBJ databases">
        <authorList>
            <person name="Jin C."/>
        </authorList>
    </citation>
    <scope>NUCLEOTIDE SEQUENCE [LARGE SCALE GENOMIC DNA]</scope>
    <source>
        <strain evidence="1 2">BN140078</strain>
    </source>
</reference>
<evidence type="ECO:0000313" key="1">
    <source>
        <dbReference type="EMBL" id="KAA2243676.1"/>
    </source>
</evidence>
<accession>A0A5B2VZI9</accession>
<reference evidence="1 2" key="1">
    <citation type="submission" date="2019-09" db="EMBL/GenBank/DDBJ databases">
        <title>Chitinophaga ginsengihumi sp. nov., isolated from soil of ginseng rhizosphere.</title>
        <authorList>
            <person name="Lee J."/>
        </authorList>
    </citation>
    <scope>NUCLEOTIDE SEQUENCE [LARGE SCALE GENOMIC DNA]</scope>
    <source>
        <strain evidence="1 2">BN140078</strain>
    </source>
</reference>